<dbReference type="AlphaFoldDB" id="A0A820YHP2"/>
<keyword evidence="5" id="KW-1185">Reference proteome</keyword>
<dbReference type="Proteomes" id="UP000663873">
    <property type="component" value="Unassembled WGS sequence"/>
</dbReference>
<proteinExistence type="predicted"/>
<evidence type="ECO:0000313" key="4">
    <source>
        <dbReference type="EMBL" id="CAF4545005.1"/>
    </source>
</evidence>
<evidence type="ECO:0000313" key="5">
    <source>
        <dbReference type="Proteomes" id="UP000663873"/>
    </source>
</evidence>
<name>A0A820YHP2_9BILA</name>
<dbReference type="EMBL" id="CAJNYT010004362">
    <property type="protein sequence ID" value="CAF3657913.1"/>
    <property type="molecule type" value="Genomic_DNA"/>
</dbReference>
<reference evidence="4" key="1">
    <citation type="submission" date="2021-02" db="EMBL/GenBank/DDBJ databases">
        <authorList>
            <person name="Nowell W R."/>
        </authorList>
    </citation>
    <scope>NUCLEOTIDE SEQUENCE</scope>
</reference>
<sequence length="144" mass="15765">MLSTINFCLAASIIIVVRSQIWTGIFLIEPECNTTVCCCASGKLVITNKTNDNFEYKSDLIGKCNNRTKFQDSASSPSGFSTSVRTNNQNYTITLSLGSNVVIATHETTAECSFKAYRESNAGKQFGNTILMVALILIVQVFDK</sequence>
<organism evidence="4 5">
    <name type="scientific">Rotaria socialis</name>
    <dbReference type="NCBI Taxonomy" id="392032"/>
    <lineage>
        <taxon>Eukaryota</taxon>
        <taxon>Metazoa</taxon>
        <taxon>Spiralia</taxon>
        <taxon>Gnathifera</taxon>
        <taxon>Rotifera</taxon>
        <taxon>Eurotatoria</taxon>
        <taxon>Bdelloidea</taxon>
        <taxon>Philodinida</taxon>
        <taxon>Philodinidae</taxon>
        <taxon>Rotaria</taxon>
    </lineage>
</organism>
<dbReference type="EMBL" id="CAJOBP010009015">
    <property type="protein sequence ID" value="CAF4545005.1"/>
    <property type="molecule type" value="Genomic_DNA"/>
</dbReference>
<comment type="caution">
    <text evidence="4">The sequence shown here is derived from an EMBL/GenBank/DDBJ whole genome shotgun (WGS) entry which is preliminary data.</text>
</comment>
<evidence type="ECO:0000256" key="1">
    <source>
        <dbReference type="SAM" id="SignalP"/>
    </source>
</evidence>
<feature type="signal peptide" evidence="1">
    <location>
        <begin position="1"/>
        <end position="19"/>
    </location>
</feature>
<dbReference type="EMBL" id="CAJNXB010001155">
    <property type="protein sequence ID" value="CAF3139077.1"/>
    <property type="molecule type" value="Genomic_DNA"/>
</dbReference>
<protein>
    <submittedName>
        <fullName evidence="4">Uncharacterized protein</fullName>
    </submittedName>
</protein>
<dbReference type="Proteomes" id="UP000663825">
    <property type="component" value="Unassembled WGS sequence"/>
</dbReference>
<keyword evidence="1" id="KW-0732">Signal</keyword>
<evidence type="ECO:0000313" key="2">
    <source>
        <dbReference type="EMBL" id="CAF3139077.1"/>
    </source>
</evidence>
<gene>
    <name evidence="3" type="ORF">GRG538_LOCUS25570</name>
    <name evidence="2" type="ORF">TIS948_LOCUS9046</name>
    <name evidence="4" type="ORF">UJA718_LOCUS28995</name>
</gene>
<evidence type="ECO:0000313" key="3">
    <source>
        <dbReference type="EMBL" id="CAF3657913.1"/>
    </source>
</evidence>
<dbReference type="Proteomes" id="UP000663872">
    <property type="component" value="Unassembled WGS sequence"/>
</dbReference>
<accession>A0A820YHP2</accession>
<feature type="chain" id="PRO_5036237630" evidence="1">
    <location>
        <begin position="20"/>
        <end position="144"/>
    </location>
</feature>